<reference evidence="1" key="1">
    <citation type="journal article" date="2022" name="bioRxiv">
        <title>Sequencing and chromosome-scale assembly of the giantPleurodeles waltlgenome.</title>
        <authorList>
            <person name="Brown T."/>
            <person name="Elewa A."/>
            <person name="Iarovenko S."/>
            <person name="Subramanian E."/>
            <person name="Araus A.J."/>
            <person name="Petzold A."/>
            <person name="Susuki M."/>
            <person name="Suzuki K.-i.T."/>
            <person name="Hayashi T."/>
            <person name="Toyoda A."/>
            <person name="Oliveira C."/>
            <person name="Osipova E."/>
            <person name="Leigh N.D."/>
            <person name="Simon A."/>
            <person name="Yun M.H."/>
        </authorList>
    </citation>
    <scope>NUCLEOTIDE SEQUENCE</scope>
    <source>
        <strain evidence="1">20211129_DDA</strain>
        <tissue evidence="1">Liver</tissue>
    </source>
</reference>
<feature type="non-terminal residue" evidence="1">
    <location>
        <position position="1"/>
    </location>
</feature>
<protein>
    <submittedName>
        <fullName evidence="1">Uncharacterized protein</fullName>
    </submittedName>
</protein>
<dbReference type="EMBL" id="JANPWB010000003">
    <property type="protein sequence ID" value="KAJ1196172.1"/>
    <property type="molecule type" value="Genomic_DNA"/>
</dbReference>
<feature type="non-terminal residue" evidence="1">
    <location>
        <position position="55"/>
    </location>
</feature>
<gene>
    <name evidence="1" type="ORF">NDU88_000045</name>
</gene>
<organism evidence="1 2">
    <name type="scientific">Pleurodeles waltl</name>
    <name type="common">Iberian ribbed newt</name>
    <dbReference type="NCBI Taxonomy" id="8319"/>
    <lineage>
        <taxon>Eukaryota</taxon>
        <taxon>Metazoa</taxon>
        <taxon>Chordata</taxon>
        <taxon>Craniata</taxon>
        <taxon>Vertebrata</taxon>
        <taxon>Euteleostomi</taxon>
        <taxon>Amphibia</taxon>
        <taxon>Batrachia</taxon>
        <taxon>Caudata</taxon>
        <taxon>Salamandroidea</taxon>
        <taxon>Salamandridae</taxon>
        <taxon>Pleurodelinae</taxon>
        <taxon>Pleurodeles</taxon>
    </lineage>
</organism>
<dbReference type="Proteomes" id="UP001066276">
    <property type="component" value="Chromosome 2_1"/>
</dbReference>
<sequence>SAAPEGLGLPAVDDLASALTPVSSSHAKKWISDNAWDEILKSFFEILRKVSGPWG</sequence>
<keyword evidence="2" id="KW-1185">Reference proteome</keyword>
<comment type="caution">
    <text evidence="1">The sequence shown here is derived from an EMBL/GenBank/DDBJ whole genome shotgun (WGS) entry which is preliminary data.</text>
</comment>
<evidence type="ECO:0000313" key="2">
    <source>
        <dbReference type="Proteomes" id="UP001066276"/>
    </source>
</evidence>
<dbReference type="AlphaFoldDB" id="A0AAV7V7Z4"/>
<accession>A0AAV7V7Z4</accession>
<name>A0AAV7V7Z4_PLEWA</name>
<evidence type="ECO:0000313" key="1">
    <source>
        <dbReference type="EMBL" id="KAJ1196172.1"/>
    </source>
</evidence>
<proteinExistence type="predicted"/>